<sequence>MPLTKLDVVIELFQTEVSFIQHVQQAAMSTDKSRYNQFYNSHLQKFLNFVSPNSQLVSQYSKIINSDNYQFLLEEFTLNFIKVLNSDDFLSTYIVLCQFELRKESACYFCGRMPRYKLIFDEFLKRESDEQIKIRIINPILEKLKEICTIINLNFGIISMLNVKETKFFQIETLIYELVILDVNFNINKYIFGKLIYKKRKLEHGMIYIPINSNQLILLTVNGPIDQLSSIHSAVDFGNEGKIVYSKYSIYKIIDLMKCEISYKEEGIEIKTKSKTITMNLNLFDSKINIWKLMCLRRFKL</sequence>
<name>D2W2U1_NAEGR</name>
<dbReference type="GeneID" id="8859947"/>
<dbReference type="VEuPathDB" id="AmoebaDB:NAEGRDRAFT_75712"/>
<dbReference type="AlphaFoldDB" id="D2W2U1"/>
<protein>
    <submittedName>
        <fullName evidence="1">Predicted protein</fullName>
    </submittedName>
</protein>
<dbReference type="Proteomes" id="UP000006671">
    <property type="component" value="Unassembled WGS sequence"/>
</dbReference>
<dbReference type="KEGG" id="ngr:NAEGRDRAFT_75712"/>
<evidence type="ECO:0000313" key="1">
    <source>
        <dbReference type="EMBL" id="EFC36572.1"/>
    </source>
</evidence>
<gene>
    <name evidence="1" type="ORF">NAEGRDRAFT_75712</name>
</gene>
<accession>D2W2U1</accession>
<dbReference type="RefSeq" id="XP_002669316.1">
    <property type="nucleotide sequence ID" value="XM_002669270.1"/>
</dbReference>
<keyword evidence="2" id="KW-1185">Reference proteome</keyword>
<dbReference type="EMBL" id="GG738928">
    <property type="protein sequence ID" value="EFC36572.1"/>
    <property type="molecule type" value="Genomic_DNA"/>
</dbReference>
<evidence type="ECO:0000313" key="2">
    <source>
        <dbReference type="Proteomes" id="UP000006671"/>
    </source>
</evidence>
<reference evidence="1 2" key="1">
    <citation type="journal article" date="2010" name="Cell">
        <title>The genome of Naegleria gruberi illuminates early eukaryotic versatility.</title>
        <authorList>
            <person name="Fritz-Laylin L.K."/>
            <person name="Prochnik S.E."/>
            <person name="Ginger M.L."/>
            <person name="Dacks J.B."/>
            <person name="Carpenter M.L."/>
            <person name="Field M.C."/>
            <person name="Kuo A."/>
            <person name="Paredez A."/>
            <person name="Chapman J."/>
            <person name="Pham J."/>
            <person name="Shu S."/>
            <person name="Neupane R."/>
            <person name="Cipriano M."/>
            <person name="Mancuso J."/>
            <person name="Tu H."/>
            <person name="Salamov A."/>
            <person name="Lindquist E."/>
            <person name="Shapiro H."/>
            <person name="Lucas S."/>
            <person name="Grigoriev I.V."/>
            <person name="Cande W.Z."/>
            <person name="Fulton C."/>
            <person name="Rokhsar D.S."/>
            <person name="Dawson S.C."/>
        </authorList>
    </citation>
    <scope>NUCLEOTIDE SEQUENCE [LARGE SCALE GENOMIC DNA]</scope>
    <source>
        <strain evidence="1 2">NEG-M</strain>
    </source>
</reference>
<proteinExistence type="predicted"/>
<organism evidence="2">
    <name type="scientific">Naegleria gruberi</name>
    <name type="common">Amoeba</name>
    <dbReference type="NCBI Taxonomy" id="5762"/>
    <lineage>
        <taxon>Eukaryota</taxon>
        <taxon>Discoba</taxon>
        <taxon>Heterolobosea</taxon>
        <taxon>Tetramitia</taxon>
        <taxon>Eutetramitia</taxon>
        <taxon>Vahlkampfiidae</taxon>
        <taxon>Naegleria</taxon>
    </lineage>
</organism>
<dbReference type="InParanoid" id="D2W2U1"/>